<feature type="coiled-coil region" evidence="1">
    <location>
        <begin position="261"/>
        <end position="291"/>
    </location>
</feature>
<feature type="region of interest" description="Disordered" evidence="2">
    <location>
        <begin position="295"/>
        <end position="340"/>
    </location>
</feature>
<feature type="compositionally biased region" description="Low complexity" evidence="2">
    <location>
        <begin position="395"/>
        <end position="410"/>
    </location>
</feature>
<dbReference type="Proteomes" id="UP000292702">
    <property type="component" value="Unassembled WGS sequence"/>
</dbReference>
<protein>
    <recommendedName>
        <fullName evidence="3">GLTSCR protein conserved domain-containing protein</fullName>
    </recommendedName>
</protein>
<dbReference type="Pfam" id="PF15249">
    <property type="entry name" value="GLTSCR1"/>
    <property type="match status" value="1"/>
</dbReference>
<comment type="caution">
    <text evidence="4">The sequence shown here is derived from an EMBL/GenBank/DDBJ whole genome shotgun (WGS) entry which is preliminary data.</text>
</comment>
<keyword evidence="5" id="KW-1185">Reference proteome</keyword>
<sequence>MSKVDGPSSSTPHTPHTADDVASSALVEPVSRTTSASEAPGEVNGHGHDRDAKTQANGINGTDVDTHGDRGDGGNGDVEVVVEEEVVEEQPMPGPSRTGLFYLEEVVGERWRRSQHKKRTADEAGITAQTMAKVHARLAEDHLATLKPDVETPFRDQVDVVKRLLPYHVFQHPMEDLVPLAYPVGKGKMKATEEDLLREEIAETKFALECWKRRSVLEKRFRRAKTSSGKIFVALLFQRTSSDDQAYWLAQAVLEGDRTETAMLNAELRAARQELDKIEREKRAAQAAQAAAAVVTKPSAPAATTTASTSTTGPGPAATTTTRPSYYPPQQPSTSTATAYSTPYRNYTTYSYTQGYNTPYAYSPYAVNGAAHTPGASYNASSAYPASMSRPVAHTATAAASATSSATTGTPPTPANISGQSQHPPPAATTSGGGSGSSTPAASTAPGSSANATSPPTASVVAIVLPSSSLPALSALGIVPVPAAAANAPPAAGQAPPAAVLKGTTNNGATVSLEINVSALQQTQLNGLALVLSALTSRGSASGGGVTVGNTAAASSQPAGGGESGTGGSSGPDGGGEDAAGTVVSDSVGGIAGGGEPTTTSTAVGTG</sequence>
<feature type="compositionally biased region" description="Low complexity" evidence="2">
    <location>
        <begin position="437"/>
        <end position="455"/>
    </location>
</feature>
<proteinExistence type="predicted"/>
<dbReference type="AlphaFoldDB" id="A0A4R0RRE1"/>
<feature type="region of interest" description="Disordered" evidence="2">
    <location>
        <begin position="541"/>
        <end position="607"/>
    </location>
</feature>
<evidence type="ECO:0000256" key="1">
    <source>
        <dbReference type="SAM" id="Coils"/>
    </source>
</evidence>
<feature type="region of interest" description="Disordered" evidence="2">
    <location>
        <begin position="395"/>
        <end position="455"/>
    </location>
</feature>
<dbReference type="InterPro" id="IPR015671">
    <property type="entry name" value="GSCR1_dom"/>
</dbReference>
<organism evidence="4 5">
    <name type="scientific">Steccherinum ochraceum</name>
    <dbReference type="NCBI Taxonomy" id="92696"/>
    <lineage>
        <taxon>Eukaryota</taxon>
        <taxon>Fungi</taxon>
        <taxon>Dikarya</taxon>
        <taxon>Basidiomycota</taxon>
        <taxon>Agaricomycotina</taxon>
        <taxon>Agaricomycetes</taxon>
        <taxon>Polyporales</taxon>
        <taxon>Steccherinaceae</taxon>
        <taxon>Steccherinum</taxon>
    </lineage>
</organism>
<keyword evidence="1" id="KW-0175">Coiled coil</keyword>
<feature type="compositionally biased region" description="Gly residues" evidence="2">
    <location>
        <begin position="559"/>
        <end position="578"/>
    </location>
</feature>
<reference evidence="4 5" key="1">
    <citation type="submission" date="2018-11" db="EMBL/GenBank/DDBJ databases">
        <title>Genome assembly of Steccherinum ochraceum LE-BIN_3174, the white-rot fungus of the Steccherinaceae family (The Residual Polyporoid clade, Polyporales, Basidiomycota).</title>
        <authorList>
            <person name="Fedorova T.V."/>
            <person name="Glazunova O.A."/>
            <person name="Landesman E.O."/>
            <person name="Moiseenko K.V."/>
            <person name="Psurtseva N.V."/>
            <person name="Savinova O.S."/>
            <person name="Shakhova N.V."/>
            <person name="Tyazhelova T.V."/>
            <person name="Vasina D.V."/>
        </authorList>
    </citation>
    <scope>NUCLEOTIDE SEQUENCE [LARGE SCALE GENOMIC DNA]</scope>
    <source>
        <strain evidence="4 5">LE-BIN_3174</strain>
    </source>
</reference>
<gene>
    <name evidence="4" type="ORF">EIP91_006116</name>
</gene>
<evidence type="ECO:0000313" key="5">
    <source>
        <dbReference type="Proteomes" id="UP000292702"/>
    </source>
</evidence>
<dbReference type="EMBL" id="RWJN01000033">
    <property type="protein sequence ID" value="TCD69803.1"/>
    <property type="molecule type" value="Genomic_DNA"/>
</dbReference>
<evidence type="ECO:0000313" key="4">
    <source>
        <dbReference type="EMBL" id="TCD69803.1"/>
    </source>
</evidence>
<evidence type="ECO:0000259" key="3">
    <source>
        <dbReference type="Pfam" id="PF15249"/>
    </source>
</evidence>
<feature type="domain" description="GLTSCR protein conserved" evidence="3">
    <location>
        <begin position="141"/>
        <end position="264"/>
    </location>
</feature>
<dbReference type="STRING" id="92696.A0A4R0RRE1"/>
<evidence type="ECO:0000256" key="2">
    <source>
        <dbReference type="SAM" id="MobiDB-lite"/>
    </source>
</evidence>
<feature type="region of interest" description="Disordered" evidence="2">
    <location>
        <begin position="1"/>
        <end position="76"/>
    </location>
</feature>
<feature type="compositionally biased region" description="Low complexity" evidence="2">
    <location>
        <begin position="295"/>
        <end position="325"/>
    </location>
</feature>
<name>A0A4R0RRE1_9APHY</name>
<dbReference type="OrthoDB" id="2556847at2759"/>
<feature type="compositionally biased region" description="Polar residues" evidence="2">
    <location>
        <begin position="597"/>
        <end position="607"/>
    </location>
</feature>
<accession>A0A4R0RRE1</accession>